<sequence length="264" mass="30806">MYTINDLILLFFIYSFVGWLWETVYCSSKEGHFVYRGFLFGPYCPVYGFAVSSVLLFTQKFADDFVLLFLVGTVVSTVFEYLAGAFLENIFHLKLWDYSKYPGNVKGRIAPFISLFWGISTVVLTAFVQPHVMSFVDFLEAKMGMLADLFVIVVMGSDAAITIFNMQKFRAHALVLEQMIQIERLRLKNEAERIIEERPYFKLASFESKSLAIQNYIEKWHETILHRLDASFNFNERRMLKSFPKMKLLEAPNLDEIREKLLKK</sequence>
<keyword evidence="1" id="KW-1133">Transmembrane helix</keyword>
<dbReference type="Proteomes" id="UP000182635">
    <property type="component" value="Unassembled WGS sequence"/>
</dbReference>
<feature type="transmembrane region" description="Helical" evidence="1">
    <location>
        <begin position="38"/>
        <end position="59"/>
    </location>
</feature>
<dbReference type="GeneID" id="29801725"/>
<keyword evidence="1" id="KW-0472">Membrane</keyword>
<feature type="transmembrane region" description="Helical" evidence="1">
    <location>
        <begin position="143"/>
        <end position="164"/>
    </location>
</feature>
<dbReference type="OrthoDB" id="9789229at2"/>
<reference evidence="3" key="1">
    <citation type="submission" date="2016-10" db="EMBL/GenBank/DDBJ databases">
        <authorList>
            <person name="Varghese N."/>
            <person name="Submissions S."/>
        </authorList>
    </citation>
    <scope>NUCLEOTIDE SEQUENCE [LARGE SCALE GENOMIC DNA]</scope>
    <source>
        <strain evidence="3">DSM 20403</strain>
    </source>
</reference>
<accession>A0A1I2SQF0</accession>
<dbReference type="Pfam" id="PF06541">
    <property type="entry name" value="ABC_trans_CmpB"/>
    <property type="match status" value="1"/>
</dbReference>
<protein>
    <submittedName>
        <fullName evidence="2">Uncharacterized membrane protein</fullName>
    </submittedName>
</protein>
<dbReference type="RefSeq" id="WP_014074032.1">
    <property type="nucleotide sequence ID" value="NZ_AYYL01000033.1"/>
</dbReference>
<feature type="transmembrane region" description="Helical" evidence="1">
    <location>
        <begin position="65"/>
        <end position="87"/>
    </location>
</feature>
<evidence type="ECO:0000313" key="2">
    <source>
        <dbReference type="EMBL" id="SFG54763.1"/>
    </source>
</evidence>
<dbReference type="InterPro" id="IPR010540">
    <property type="entry name" value="CmpB_TMEM229"/>
</dbReference>
<dbReference type="EMBL" id="FOPI01000035">
    <property type="protein sequence ID" value="SFG54763.1"/>
    <property type="molecule type" value="Genomic_DNA"/>
</dbReference>
<name>A0A1I2SQF0_9LACO</name>
<proteinExistence type="predicted"/>
<gene>
    <name evidence="2" type="ORF">SAMN02910432_01791</name>
</gene>
<organism evidence="2 3">
    <name type="scientific">Ligilactobacillus ruminis DSM 20403 = NBRC 102161</name>
    <dbReference type="NCBI Taxonomy" id="1423798"/>
    <lineage>
        <taxon>Bacteria</taxon>
        <taxon>Bacillati</taxon>
        <taxon>Bacillota</taxon>
        <taxon>Bacilli</taxon>
        <taxon>Lactobacillales</taxon>
        <taxon>Lactobacillaceae</taxon>
        <taxon>Ligilactobacillus</taxon>
    </lineage>
</organism>
<dbReference type="AlphaFoldDB" id="A0A1I2SQF0"/>
<feature type="transmembrane region" description="Helical" evidence="1">
    <location>
        <begin position="6"/>
        <end position="26"/>
    </location>
</feature>
<keyword evidence="1" id="KW-0812">Transmembrane</keyword>
<feature type="transmembrane region" description="Helical" evidence="1">
    <location>
        <begin position="108"/>
        <end position="128"/>
    </location>
</feature>
<evidence type="ECO:0000256" key="1">
    <source>
        <dbReference type="SAM" id="Phobius"/>
    </source>
</evidence>
<evidence type="ECO:0000313" key="3">
    <source>
        <dbReference type="Proteomes" id="UP000182635"/>
    </source>
</evidence>